<evidence type="ECO:0000313" key="2">
    <source>
        <dbReference type="Proteomes" id="UP001595935"/>
    </source>
</evidence>
<dbReference type="EMBL" id="JBHSGV010000003">
    <property type="protein sequence ID" value="MFC4747214.1"/>
    <property type="molecule type" value="Genomic_DNA"/>
</dbReference>
<proteinExistence type="predicted"/>
<gene>
    <name evidence="1" type="ORF">ACFO5S_07140</name>
</gene>
<organism evidence="1 2">
    <name type="scientific">Flavobacterium branchiicola</name>
    <dbReference type="NCBI Taxonomy" id="1114875"/>
    <lineage>
        <taxon>Bacteria</taxon>
        <taxon>Pseudomonadati</taxon>
        <taxon>Bacteroidota</taxon>
        <taxon>Flavobacteriia</taxon>
        <taxon>Flavobacteriales</taxon>
        <taxon>Flavobacteriaceae</taxon>
        <taxon>Flavobacterium</taxon>
    </lineage>
</organism>
<dbReference type="RefSeq" id="WP_213257705.1">
    <property type="nucleotide sequence ID" value="NZ_JAGYWA010000003.1"/>
</dbReference>
<comment type="caution">
    <text evidence="1">The sequence shown here is derived from an EMBL/GenBank/DDBJ whole genome shotgun (WGS) entry which is preliminary data.</text>
</comment>
<name>A0ABV9PAL5_9FLAO</name>
<evidence type="ECO:0000313" key="1">
    <source>
        <dbReference type="EMBL" id="MFC4747214.1"/>
    </source>
</evidence>
<keyword evidence="2" id="KW-1185">Reference proteome</keyword>
<sequence length="149" mass="17798">MEKEKILVRDSKGVFLKMFKRKFKDEFDFVDESFLLKNENESFHYDRSIFVVYDKTEILQFLKLENKGKNVLVCLFNKQLHNTLSFLNEILNVIVLDNAKTKPEIINELKMYLKSNVPFCNKDNEVSFLNPPIYQTQFQNLYKALFHLT</sequence>
<reference evidence="2" key="1">
    <citation type="journal article" date="2019" name="Int. J. Syst. Evol. Microbiol.">
        <title>The Global Catalogue of Microorganisms (GCM) 10K type strain sequencing project: providing services to taxonomists for standard genome sequencing and annotation.</title>
        <authorList>
            <consortium name="The Broad Institute Genomics Platform"/>
            <consortium name="The Broad Institute Genome Sequencing Center for Infectious Disease"/>
            <person name="Wu L."/>
            <person name="Ma J."/>
        </authorList>
    </citation>
    <scope>NUCLEOTIDE SEQUENCE [LARGE SCALE GENOMIC DNA]</scope>
    <source>
        <strain evidence="2">WYCCWR 13023</strain>
    </source>
</reference>
<protein>
    <submittedName>
        <fullName evidence="1">Uncharacterized protein</fullName>
    </submittedName>
</protein>
<accession>A0ABV9PAL5</accession>
<dbReference type="Proteomes" id="UP001595935">
    <property type="component" value="Unassembled WGS sequence"/>
</dbReference>